<name>A0ABW3HEG2_9GAMM</name>
<dbReference type="InterPro" id="IPR032259">
    <property type="entry name" value="HIBYL-CoA-H"/>
</dbReference>
<gene>
    <name evidence="5" type="ORF">ACFQ0F_05455</name>
</gene>
<keyword evidence="3 5" id="KW-0378">Hydrolase</keyword>
<dbReference type="InterPro" id="IPR029045">
    <property type="entry name" value="ClpP/crotonase-like_dom_sf"/>
</dbReference>
<feature type="domain" description="Enoyl-CoA hydratase/isomerase" evidence="4">
    <location>
        <begin position="19"/>
        <end position="351"/>
    </location>
</feature>
<evidence type="ECO:0000259" key="4">
    <source>
        <dbReference type="Pfam" id="PF16113"/>
    </source>
</evidence>
<dbReference type="Pfam" id="PF16113">
    <property type="entry name" value="ECH_2"/>
    <property type="match status" value="1"/>
</dbReference>
<dbReference type="PANTHER" id="PTHR43176">
    <property type="entry name" value="3-HYDROXYISOBUTYRYL-COA HYDROLASE-RELATED"/>
    <property type="match status" value="1"/>
</dbReference>
<evidence type="ECO:0000313" key="6">
    <source>
        <dbReference type="Proteomes" id="UP001597044"/>
    </source>
</evidence>
<accession>A0ABW3HEG2</accession>
<evidence type="ECO:0000256" key="2">
    <source>
        <dbReference type="ARBA" id="ARBA00011915"/>
    </source>
</evidence>
<dbReference type="SUPFAM" id="SSF52096">
    <property type="entry name" value="ClpP/crotonase"/>
    <property type="match status" value="1"/>
</dbReference>
<evidence type="ECO:0000256" key="3">
    <source>
        <dbReference type="ARBA" id="ARBA00022801"/>
    </source>
</evidence>
<dbReference type="CDD" id="cd06558">
    <property type="entry name" value="crotonase-like"/>
    <property type="match status" value="1"/>
</dbReference>
<comment type="catalytic activity">
    <reaction evidence="1">
        <text>3-hydroxy-2-methylpropanoyl-CoA + H2O = 3-hydroxy-2-methylpropanoate + CoA + H(+)</text>
        <dbReference type="Rhea" id="RHEA:20888"/>
        <dbReference type="ChEBI" id="CHEBI:11805"/>
        <dbReference type="ChEBI" id="CHEBI:15377"/>
        <dbReference type="ChEBI" id="CHEBI:15378"/>
        <dbReference type="ChEBI" id="CHEBI:57287"/>
        <dbReference type="ChEBI" id="CHEBI:57340"/>
        <dbReference type="EC" id="3.1.2.4"/>
    </reaction>
</comment>
<dbReference type="NCBIfam" id="NF004127">
    <property type="entry name" value="PRK05617.1"/>
    <property type="match status" value="1"/>
</dbReference>
<protein>
    <recommendedName>
        <fullName evidence="2">3-hydroxyisobutyryl-CoA hydrolase</fullName>
        <ecNumber evidence="2">3.1.2.4</ecNumber>
    </recommendedName>
</protein>
<evidence type="ECO:0000256" key="1">
    <source>
        <dbReference type="ARBA" id="ARBA00001709"/>
    </source>
</evidence>
<dbReference type="RefSeq" id="WP_379069877.1">
    <property type="nucleotide sequence ID" value="NZ_JBHTIT010000001.1"/>
</dbReference>
<sequence length="365" mass="39527">MTTSPVAFETLAMVNGRQIGVATLDSERSLNALTLAMVEALLPQLEQWAADEQVAMVILRGRGERAFCAGGDVRDLTQAARTGEGDPLAPAEFFAREYRLDYLIHQYAKPLLVWGTGVVMGGGIGLFAGACYRVVTETSRLAMPEIGIGLYPDVGGSYFLSRLSGRIGLFLGLGASQLNAADALYLGMATHAVASSQWQALLDDLQAIGSSELQNGIDAVLGNLALTELPEAQVEPRAEAIEALCAHDDLSALDVVWRTQELPDDAWLAKAIKTYRRGSPTSAALVWKQWHESKTMSLADVFRQEWIISTQCAFHADFPEGVRALLVDKDLSPRWQPATLAEVSVSFIAEHYALPEGMTHPLADL</sequence>
<comment type="caution">
    <text evidence="5">The sequence shown here is derived from an EMBL/GenBank/DDBJ whole genome shotgun (WGS) entry which is preliminary data.</text>
</comment>
<dbReference type="GO" id="GO:0016787">
    <property type="term" value="F:hydrolase activity"/>
    <property type="evidence" value="ECO:0007669"/>
    <property type="project" value="UniProtKB-KW"/>
</dbReference>
<evidence type="ECO:0000313" key="5">
    <source>
        <dbReference type="EMBL" id="MFD0949835.1"/>
    </source>
</evidence>
<keyword evidence="6" id="KW-1185">Reference proteome</keyword>
<dbReference type="Proteomes" id="UP001597044">
    <property type="component" value="Unassembled WGS sequence"/>
</dbReference>
<dbReference type="EC" id="3.1.2.4" evidence="2"/>
<dbReference type="Gene3D" id="3.90.226.10">
    <property type="entry name" value="2-enoyl-CoA Hydratase, Chain A, domain 1"/>
    <property type="match status" value="1"/>
</dbReference>
<organism evidence="5 6">
    <name type="scientific">Paraperlucidibaca wandonensis</name>
    <dbReference type="NCBI Taxonomy" id="1268273"/>
    <lineage>
        <taxon>Bacteria</taxon>
        <taxon>Pseudomonadati</taxon>
        <taxon>Pseudomonadota</taxon>
        <taxon>Gammaproteobacteria</taxon>
        <taxon>Moraxellales</taxon>
        <taxon>Moraxellaceae</taxon>
        <taxon>Paraperlucidibaca</taxon>
    </lineage>
</organism>
<dbReference type="EMBL" id="JBHTIT010000001">
    <property type="protein sequence ID" value="MFD0949835.1"/>
    <property type="molecule type" value="Genomic_DNA"/>
</dbReference>
<proteinExistence type="predicted"/>
<dbReference type="InterPro" id="IPR045004">
    <property type="entry name" value="ECH_dom"/>
</dbReference>
<dbReference type="PANTHER" id="PTHR43176:SF3">
    <property type="entry name" value="3-HYDROXYISOBUTYRYL-COA HYDROLASE, MITOCHONDRIAL"/>
    <property type="match status" value="1"/>
</dbReference>
<reference evidence="6" key="1">
    <citation type="journal article" date="2019" name="Int. J. Syst. Evol. Microbiol.">
        <title>The Global Catalogue of Microorganisms (GCM) 10K type strain sequencing project: providing services to taxonomists for standard genome sequencing and annotation.</title>
        <authorList>
            <consortium name="The Broad Institute Genomics Platform"/>
            <consortium name="The Broad Institute Genome Sequencing Center for Infectious Disease"/>
            <person name="Wu L."/>
            <person name="Ma J."/>
        </authorList>
    </citation>
    <scope>NUCLEOTIDE SEQUENCE [LARGE SCALE GENOMIC DNA]</scope>
    <source>
        <strain evidence="6">CCUG 63419</strain>
    </source>
</reference>